<feature type="signal peptide" evidence="1">
    <location>
        <begin position="1"/>
        <end position="21"/>
    </location>
</feature>
<dbReference type="Proteomes" id="UP001162030">
    <property type="component" value="Chromosome"/>
</dbReference>
<feature type="domain" description="Cytochrome P460" evidence="2">
    <location>
        <begin position="32"/>
        <end position="158"/>
    </location>
</feature>
<evidence type="ECO:0000313" key="4">
    <source>
        <dbReference type="Proteomes" id="UP001162030"/>
    </source>
</evidence>
<gene>
    <name evidence="3" type="ORF">MSZNOR_4745</name>
</gene>
<organism evidence="3 4">
    <name type="scientific">Methylocaldum szegediense</name>
    <dbReference type="NCBI Taxonomy" id="73780"/>
    <lineage>
        <taxon>Bacteria</taxon>
        <taxon>Pseudomonadati</taxon>
        <taxon>Pseudomonadota</taxon>
        <taxon>Gammaproteobacteria</taxon>
        <taxon>Methylococcales</taxon>
        <taxon>Methylococcaceae</taxon>
        <taxon>Methylocaldum</taxon>
    </lineage>
</organism>
<reference evidence="3 4" key="1">
    <citation type="submission" date="2023-03" db="EMBL/GenBank/DDBJ databases">
        <authorList>
            <person name="Pearce D."/>
        </authorList>
    </citation>
    <scope>NUCLEOTIDE SEQUENCE [LARGE SCALE GENOMIC DNA]</scope>
    <source>
        <strain evidence="3">Msz</strain>
    </source>
</reference>
<keyword evidence="1" id="KW-0732">Signal</keyword>
<dbReference type="Pfam" id="PF16694">
    <property type="entry name" value="Cytochrome_P460"/>
    <property type="match status" value="1"/>
</dbReference>
<proteinExistence type="predicted"/>
<dbReference type="InterPro" id="IPR032033">
    <property type="entry name" value="Cytochrome_P460"/>
</dbReference>
<evidence type="ECO:0000259" key="2">
    <source>
        <dbReference type="Pfam" id="PF16694"/>
    </source>
</evidence>
<keyword evidence="4" id="KW-1185">Reference proteome</keyword>
<dbReference type="CDD" id="cd20752">
    <property type="entry name" value="cyt_c'_beta"/>
    <property type="match status" value="1"/>
</dbReference>
<dbReference type="Gene3D" id="3.50.70.20">
    <property type="entry name" value="Cytochrome P460"/>
    <property type="match status" value="1"/>
</dbReference>
<name>A0ABN8XDV7_9GAMM</name>
<sequence>MNKHIISMAAIGILNLCFAGAAWSEEAKVKYPEGYRDWTHVKSMVIEQGHPLYDSFGGIHHIYANDKALKALKEGGSHPDGSVLIFDLLEAKKENNAIVEGNRKVLGVMEKDSQKFKETGGWGFEGFKGDTQERVVTDPKTACFSCHEPQKQSDYVYSTYRK</sequence>
<feature type="chain" id="PRO_5046413118" evidence="1">
    <location>
        <begin position="22"/>
        <end position="162"/>
    </location>
</feature>
<dbReference type="EMBL" id="OX458333">
    <property type="protein sequence ID" value="CAI8965001.1"/>
    <property type="molecule type" value="Genomic_DNA"/>
</dbReference>
<protein>
    <submittedName>
        <fullName evidence="3">Cytochrome P460</fullName>
    </submittedName>
</protein>
<dbReference type="RefSeq" id="WP_026610031.1">
    <property type="nucleotide sequence ID" value="NZ_OX458333.1"/>
</dbReference>
<evidence type="ECO:0000313" key="3">
    <source>
        <dbReference type="EMBL" id="CAI8965001.1"/>
    </source>
</evidence>
<dbReference type="InterPro" id="IPR038142">
    <property type="entry name" value="Cytochrome_P460_sp"/>
</dbReference>
<evidence type="ECO:0000256" key="1">
    <source>
        <dbReference type="SAM" id="SignalP"/>
    </source>
</evidence>
<accession>A0ABN8XDV7</accession>